<dbReference type="Pfam" id="PF07963">
    <property type="entry name" value="N_methyl"/>
    <property type="match status" value="1"/>
</dbReference>
<dbReference type="SUPFAM" id="SSF54523">
    <property type="entry name" value="Pili subunits"/>
    <property type="match status" value="1"/>
</dbReference>
<dbReference type="InterPro" id="IPR012902">
    <property type="entry name" value="N_methyl_site"/>
</dbReference>
<proteinExistence type="predicted"/>
<reference evidence="2 3" key="1">
    <citation type="submission" date="2023-01" db="EMBL/GenBank/DDBJ databases">
        <title>Cultivation and genomic characterization of new, ubiquitous marine nitrite-oxidizing bacteria from the Nitrospirales.</title>
        <authorList>
            <person name="Mueller A.J."/>
            <person name="Daebeler A."/>
            <person name="Herbold C.W."/>
            <person name="Kirkegaard R.H."/>
            <person name="Daims H."/>
        </authorList>
    </citation>
    <scope>NUCLEOTIDE SEQUENCE [LARGE SCALE GENOMIC DNA]</scope>
    <source>
        <strain evidence="2 3">VA</strain>
    </source>
</reference>
<evidence type="ECO:0000313" key="3">
    <source>
        <dbReference type="Proteomes" id="UP001302719"/>
    </source>
</evidence>
<evidence type="ECO:0000313" key="2">
    <source>
        <dbReference type="EMBL" id="WNM59288.1"/>
    </source>
</evidence>
<organism evidence="2 3">
    <name type="scientific">Candidatus Nitrospira allomarina</name>
    <dbReference type="NCBI Taxonomy" id="3020900"/>
    <lineage>
        <taxon>Bacteria</taxon>
        <taxon>Pseudomonadati</taxon>
        <taxon>Nitrospirota</taxon>
        <taxon>Nitrospiria</taxon>
        <taxon>Nitrospirales</taxon>
        <taxon>Nitrospiraceae</taxon>
        <taxon>Nitrospira</taxon>
    </lineage>
</organism>
<dbReference type="RefSeq" id="WP_312646001.1">
    <property type="nucleotide sequence ID" value="NZ_CP116967.1"/>
</dbReference>
<keyword evidence="1" id="KW-0472">Membrane</keyword>
<dbReference type="InterPro" id="IPR045584">
    <property type="entry name" value="Pilin-like"/>
</dbReference>
<protein>
    <submittedName>
        <fullName evidence="2">Type II secretion system protein</fullName>
    </submittedName>
</protein>
<keyword evidence="1" id="KW-0812">Transmembrane</keyword>
<keyword evidence="1" id="KW-1133">Transmembrane helix</keyword>
<feature type="transmembrane region" description="Helical" evidence="1">
    <location>
        <begin position="69"/>
        <end position="88"/>
    </location>
</feature>
<dbReference type="Proteomes" id="UP001302719">
    <property type="component" value="Chromosome"/>
</dbReference>
<accession>A0AA96GCJ9</accession>
<keyword evidence="3" id="KW-1185">Reference proteome</keyword>
<dbReference type="NCBIfam" id="TIGR02532">
    <property type="entry name" value="IV_pilin_GFxxxE"/>
    <property type="match status" value="1"/>
</dbReference>
<gene>
    <name evidence="2" type="ORF">PP769_05845</name>
</gene>
<dbReference type="KEGG" id="nall:PP769_05845"/>
<sequence length="306" mass="33218">MTRRNDFPTQAIGLQTASIAFETGWRPGTGLQFNRCGNRNTDQRIGRNFFRLFEASRCLSTNGFTLVEMIGVLAIIAILASLIAPNVINQLAAVKRDAEDEQLATIARGIELYIRQTRSFPATLTALSPDYVAAALGQLTTNPNGFLRYYFVQPNISGFTNSTGLSTTALADARFMVITHLSQNVNPSITTDADFETWWSTDETGIPDLKIHRRHVGHLFLLLSLSANGAGGSYAVDGSPTDSGGGTLVPHSRYHFSGTTVSLDEANTFSVPETQFTLTTEAGFQFDPDCAAGSKWRINSSGCYSP</sequence>
<dbReference type="Gene3D" id="3.30.700.10">
    <property type="entry name" value="Glycoprotein, Type 4 Pilin"/>
    <property type="match status" value="1"/>
</dbReference>
<dbReference type="EMBL" id="CP116967">
    <property type="protein sequence ID" value="WNM59288.1"/>
    <property type="molecule type" value="Genomic_DNA"/>
</dbReference>
<dbReference type="AlphaFoldDB" id="A0AA96GCJ9"/>
<evidence type="ECO:0000256" key="1">
    <source>
        <dbReference type="SAM" id="Phobius"/>
    </source>
</evidence>
<name>A0AA96GCJ9_9BACT</name>